<keyword evidence="2" id="KW-1185">Reference proteome</keyword>
<comment type="caution">
    <text evidence="1">The sequence shown here is derived from an EMBL/GenBank/DDBJ whole genome shotgun (WGS) entry which is preliminary data.</text>
</comment>
<dbReference type="EMBL" id="CAJVQB010005470">
    <property type="protein sequence ID" value="CAG8662687.1"/>
    <property type="molecule type" value="Genomic_DNA"/>
</dbReference>
<name>A0ABN7URY2_GIGMA</name>
<protein>
    <submittedName>
        <fullName evidence="1">16091_t:CDS:1</fullName>
    </submittedName>
</protein>
<sequence length="54" mass="6387">MEIFYLHQNMRVKNNPEADKFKNFLLRIENGTEKTVDNNMIKISDYIGSNLLPE</sequence>
<reference evidence="1 2" key="1">
    <citation type="submission" date="2021-06" db="EMBL/GenBank/DDBJ databases">
        <authorList>
            <person name="Kallberg Y."/>
            <person name="Tangrot J."/>
            <person name="Rosling A."/>
        </authorList>
    </citation>
    <scope>NUCLEOTIDE SEQUENCE [LARGE SCALE GENOMIC DNA]</scope>
    <source>
        <strain evidence="1 2">120-4 pot B 10/14</strain>
    </source>
</reference>
<gene>
    <name evidence="1" type="ORF">GMARGA_LOCUS9971</name>
</gene>
<organism evidence="1 2">
    <name type="scientific">Gigaspora margarita</name>
    <dbReference type="NCBI Taxonomy" id="4874"/>
    <lineage>
        <taxon>Eukaryota</taxon>
        <taxon>Fungi</taxon>
        <taxon>Fungi incertae sedis</taxon>
        <taxon>Mucoromycota</taxon>
        <taxon>Glomeromycotina</taxon>
        <taxon>Glomeromycetes</taxon>
        <taxon>Diversisporales</taxon>
        <taxon>Gigasporaceae</taxon>
        <taxon>Gigaspora</taxon>
    </lineage>
</organism>
<dbReference type="Proteomes" id="UP000789901">
    <property type="component" value="Unassembled WGS sequence"/>
</dbReference>
<evidence type="ECO:0000313" key="2">
    <source>
        <dbReference type="Proteomes" id="UP000789901"/>
    </source>
</evidence>
<accession>A0ABN7URY2</accession>
<proteinExistence type="predicted"/>
<evidence type="ECO:0000313" key="1">
    <source>
        <dbReference type="EMBL" id="CAG8662687.1"/>
    </source>
</evidence>